<protein>
    <submittedName>
        <fullName evidence="1">Uncharacterized protein</fullName>
    </submittedName>
</protein>
<evidence type="ECO:0000313" key="2">
    <source>
        <dbReference type="Proteomes" id="UP000177698"/>
    </source>
</evidence>
<sequence>MSDYLIIRIPFDNPSKPEIIEFLANVPLDWKKYLIQVANRVQKKGRYVVANLEYDFDHFYPAKKEATFKKVEKLTEGKA</sequence>
<accession>A0A1F7IDS0</accession>
<evidence type="ECO:0000313" key="1">
    <source>
        <dbReference type="EMBL" id="OGK41495.1"/>
    </source>
</evidence>
<reference evidence="1 2" key="1">
    <citation type="journal article" date="2016" name="Nat. Commun.">
        <title>Thousands of microbial genomes shed light on interconnected biogeochemical processes in an aquifer system.</title>
        <authorList>
            <person name="Anantharaman K."/>
            <person name="Brown C.T."/>
            <person name="Hug L.A."/>
            <person name="Sharon I."/>
            <person name="Castelle C.J."/>
            <person name="Probst A.J."/>
            <person name="Thomas B.C."/>
            <person name="Singh A."/>
            <person name="Wilkins M.J."/>
            <person name="Karaoz U."/>
            <person name="Brodie E.L."/>
            <person name="Williams K.H."/>
            <person name="Hubbard S.S."/>
            <person name="Banfield J.F."/>
        </authorList>
    </citation>
    <scope>NUCLEOTIDE SEQUENCE [LARGE SCALE GENOMIC DNA]</scope>
</reference>
<name>A0A1F7IDS0_9BACT</name>
<organism evidence="1 2">
    <name type="scientific">Candidatus Roizmanbacteria bacterium RIFCSPLOWO2_01_FULL_37_12</name>
    <dbReference type="NCBI Taxonomy" id="1802056"/>
    <lineage>
        <taxon>Bacteria</taxon>
        <taxon>Candidatus Roizmaniibacteriota</taxon>
    </lineage>
</organism>
<dbReference type="Proteomes" id="UP000177698">
    <property type="component" value="Unassembled WGS sequence"/>
</dbReference>
<comment type="caution">
    <text evidence="1">The sequence shown here is derived from an EMBL/GenBank/DDBJ whole genome shotgun (WGS) entry which is preliminary data.</text>
</comment>
<dbReference type="EMBL" id="MGAG01000011">
    <property type="protein sequence ID" value="OGK41495.1"/>
    <property type="molecule type" value="Genomic_DNA"/>
</dbReference>
<dbReference type="AlphaFoldDB" id="A0A1F7IDS0"/>
<proteinExistence type="predicted"/>
<gene>
    <name evidence="1" type="ORF">A2954_00645</name>
</gene>